<proteinExistence type="predicted"/>
<dbReference type="STRING" id="5286.A0A0K3CI78"/>
<accession>A0A0K3CI78</accession>
<dbReference type="Proteomes" id="UP000239560">
    <property type="component" value="Unassembled WGS sequence"/>
</dbReference>
<evidence type="ECO:0000313" key="6">
    <source>
        <dbReference type="Proteomes" id="UP000239560"/>
    </source>
</evidence>
<evidence type="ECO:0000259" key="2">
    <source>
        <dbReference type="Pfam" id="PF13460"/>
    </source>
</evidence>
<reference evidence="4 6" key="2">
    <citation type="journal article" date="2018" name="Elife">
        <title>Functional genomics of lipid metabolism in the oleaginous yeast Rhodosporidium toruloides.</title>
        <authorList>
            <person name="Coradetti S.T."/>
            <person name="Pinel D."/>
            <person name="Geiselman G."/>
            <person name="Ito M."/>
            <person name="Mondo S."/>
            <person name="Reilly M.C."/>
            <person name="Cheng Y.F."/>
            <person name="Bauer S."/>
            <person name="Grigoriev I."/>
            <person name="Gladden J.M."/>
            <person name="Simmons B.A."/>
            <person name="Brem R."/>
            <person name="Arkin A.P."/>
            <person name="Skerker J.M."/>
        </authorList>
    </citation>
    <scope>NUCLEOTIDE SEQUENCE [LARGE SCALE GENOMIC DNA]</scope>
    <source>
        <strain evidence="4 6">NBRC 0880</strain>
    </source>
</reference>
<protein>
    <submittedName>
        <fullName evidence="3">BY PROTMAP: gi|472588149|gb|EMS25621.1| NAD dependent oxidoreductase [Rhodosporidium toruloides NP11] gi|647395935|emb|CDR37846.1| RHTO0S03e00276g1_1 [Rhodosporidium toruloides]</fullName>
    </submittedName>
    <submittedName>
        <fullName evidence="4">NADH(P)-binding-domain containing protein</fullName>
    </submittedName>
</protein>
<name>A0A0K3CI78_RHOTO</name>
<dbReference type="PANTHER" id="PTHR15020">
    <property type="entry name" value="FLAVIN REDUCTASE-RELATED"/>
    <property type="match status" value="1"/>
</dbReference>
<dbReference type="AlphaFoldDB" id="A0A0K3CI78"/>
<feature type="domain" description="NAD(P)-binding" evidence="2">
    <location>
        <begin position="10"/>
        <end position="200"/>
    </location>
</feature>
<dbReference type="InterPro" id="IPR016040">
    <property type="entry name" value="NAD(P)-bd_dom"/>
</dbReference>
<dbReference type="EMBL" id="CWKI01000008">
    <property type="protein sequence ID" value="CTR08327.1"/>
    <property type="molecule type" value="Genomic_DNA"/>
</dbReference>
<dbReference type="PANTHER" id="PTHR15020:SF50">
    <property type="entry name" value="UPF0659 PROTEIN YMR090W"/>
    <property type="match status" value="1"/>
</dbReference>
<reference evidence="3 5" key="1">
    <citation type="submission" date="2015-07" db="EMBL/GenBank/DDBJ databases">
        <authorList>
            <person name="Cajimat M.N.B."/>
            <person name="Milazzo M.L."/>
            <person name="Fulhorst C.F."/>
        </authorList>
    </citation>
    <scope>NUCLEOTIDE SEQUENCE [LARGE SCALE GENOMIC DNA]</scope>
    <source>
        <strain evidence="3">Single colony</strain>
    </source>
</reference>
<dbReference type="Pfam" id="PF13460">
    <property type="entry name" value="NAD_binding_10"/>
    <property type="match status" value="1"/>
</dbReference>
<keyword evidence="5" id="KW-1185">Reference proteome</keyword>
<dbReference type="EMBL" id="LCTV02000008">
    <property type="protein sequence ID" value="PRQ72984.1"/>
    <property type="molecule type" value="Genomic_DNA"/>
</dbReference>
<dbReference type="OrthoDB" id="10254604at2759"/>
<sequence length="251" mass="26516">MAHPRIVVVGGSGKVALRFTHLARSHFSVSSLVRNEAHFGAIQDAGGSPRLLSIEDATVGDLKSEFEGARGVLFAAGAGGKGGKDRTRKVFDAIEQLNGPKPYLVLVGALDTRDTSKPPPAHYTQEDIEGSKKAHEAIGAYYDAKLAADQNLSRRTSFSWTILRPGHLLDEEPKGKVTAGRTGMGGVTRADVASSLLALFNLALSPSSSSTSSDKPQASGLAIDLIQGKETDKPVEEAIREAVQRGESSLE</sequence>
<dbReference type="SUPFAM" id="SSF51735">
    <property type="entry name" value="NAD(P)-binding Rossmann-fold domains"/>
    <property type="match status" value="1"/>
</dbReference>
<evidence type="ECO:0000313" key="5">
    <source>
        <dbReference type="Proteomes" id="UP000199069"/>
    </source>
</evidence>
<dbReference type="OMA" id="DYVAWSA"/>
<feature type="region of interest" description="Disordered" evidence="1">
    <location>
        <begin position="206"/>
        <end position="234"/>
    </location>
</feature>
<evidence type="ECO:0000256" key="1">
    <source>
        <dbReference type="SAM" id="MobiDB-lite"/>
    </source>
</evidence>
<organism evidence="3 5">
    <name type="scientific">Rhodotorula toruloides</name>
    <name type="common">Yeast</name>
    <name type="synonym">Rhodosporidium toruloides</name>
    <dbReference type="NCBI Taxonomy" id="5286"/>
    <lineage>
        <taxon>Eukaryota</taxon>
        <taxon>Fungi</taxon>
        <taxon>Dikarya</taxon>
        <taxon>Basidiomycota</taxon>
        <taxon>Pucciniomycotina</taxon>
        <taxon>Microbotryomycetes</taxon>
        <taxon>Sporidiobolales</taxon>
        <taxon>Sporidiobolaceae</taxon>
        <taxon>Rhodotorula</taxon>
    </lineage>
</organism>
<evidence type="ECO:0000313" key="3">
    <source>
        <dbReference type="EMBL" id="CTR08327.1"/>
    </source>
</evidence>
<dbReference type="Gene3D" id="3.40.50.720">
    <property type="entry name" value="NAD(P)-binding Rossmann-like Domain"/>
    <property type="match status" value="1"/>
</dbReference>
<evidence type="ECO:0000313" key="4">
    <source>
        <dbReference type="EMBL" id="PRQ72984.1"/>
    </source>
</evidence>
<gene>
    <name evidence="3" type="primary">FGENESH: predicted gene_8.43</name>
    <name evidence="4" type="ORF">AAT19DRAFT_15737</name>
    <name evidence="3" type="ORF">BN2166_0041880</name>
</gene>
<dbReference type="InterPro" id="IPR036291">
    <property type="entry name" value="NAD(P)-bd_dom_sf"/>
</dbReference>
<dbReference type="Proteomes" id="UP000199069">
    <property type="component" value="Unassembled WGS sequence"/>
</dbReference>